<organism evidence="2 3">
    <name type="scientific">Enterobacter cancerogenus</name>
    <dbReference type="NCBI Taxonomy" id="69218"/>
    <lineage>
        <taxon>Bacteria</taxon>
        <taxon>Pseudomonadati</taxon>
        <taxon>Pseudomonadota</taxon>
        <taxon>Gammaproteobacteria</taxon>
        <taxon>Enterobacterales</taxon>
        <taxon>Enterobacteriaceae</taxon>
        <taxon>Enterobacter</taxon>
        <taxon>Enterobacter cloacae complex</taxon>
    </lineage>
</organism>
<keyword evidence="1" id="KW-0472">Membrane</keyword>
<keyword evidence="1" id="KW-0812">Transmembrane</keyword>
<name>A0A484Z8D3_9ENTR</name>
<gene>
    <name evidence="2" type="ORF">NCTC12126_05086</name>
</gene>
<evidence type="ECO:0000313" key="3">
    <source>
        <dbReference type="Proteomes" id="UP000351155"/>
    </source>
</evidence>
<feature type="transmembrane region" description="Helical" evidence="1">
    <location>
        <begin position="14"/>
        <end position="31"/>
    </location>
</feature>
<dbReference type="AlphaFoldDB" id="A0A484Z8D3"/>
<accession>A0A484Z8D3</accession>
<sequence>MTALIKHIGRWSDVYLYLAVVAYLMWLAAVIS</sequence>
<protein>
    <submittedName>
        <fullName evidence="2">Uncharacterized protein</fullName>
    </submittedName>
</protein>
<dbReference type="EMBL" id="CAADIW010000069">
    <property type="protein sequence ID" value="VFS43821.1"/>
    <property type="molecule type" value="Genomic_DNA"/>
</dbReference>
<proteinExistence type="predicted"/>
<dbReference type="Proteomes" id="UP000351155">
    <property type="component" value="Unassembled WGS sequence"/>
</dbReference>
<evidence type="ECO:0000313" key="2">
    <source>
        <dbReference type="EMBL" id="VFS43821.1"/>
    </source>
</evidence>
<keyword evidence="1" id="KW-1133">Transmembrane helix</keyword>
<evidence type="ECO:0000256" key="1">
    <source>
        <dbReference type="SAM" id="Phobius"/>
    </source>
</evidence>
<reference evidence="2 3" key="1">
    <citation type="submission" date="2019-03" db="EMBL/GenBank/DDBJ databases">
        <authorList>
            <consortium name="Pathogen Informatics"/>
        </authorList>
    </citation>
    <scope>NUCLEOTIDE SEQUENCE [LARGE SCALE GENOMIC DNA]</scope>
    <source>
        <strain evidence="2 3">NCTC12126</strain>
    </source>
</reference>